<evidence type="ECO:0000313" key="2">
    <source>
        <dbReference type="EMBL" id="WKW10866.1"/>
    </source>
</evidence>
<keyword evidence="4" id="KW-1185">Reference proteome</keyword>
<sequence length="145" mass="15694">MFTRSLRRALPVLAALLATVLAPGTLRAQNVIDQQASKVTELMRDNGLTKRAERDGQLHESEAIELVMDISAGSDIVIAGFCDQDCSDLDMRVTRNGTLLGEDILDDDAPMVRLQGYGGGVVRVRVEMPACSVAPCAFRVMVFGK</sequence>
<dbReference type="AlphaFoldDB" id="A0AA49JRY1"/>
<evidence type="ECO:0008006" key="5">
    <source>
        <dbReference type="Google" id="ProtNLM"/>
    </source>
</evidence>
<accession>A0AA49JXM6</accession>
<dbReference type="KEGG" id="pspc:Strain318_000098"/>
<keyword evidence="1" id="KW-0732">Signal</keyword>
<dbReference type="Proteomes" id="UP001229955">
    <property type="component" value="Chromosome"/>
</dbReference>
<protein>
    <recommendedName>
        <fullName evidence="5">Secreted protein</fullName>
    </recommendedName>
</protein>
<name>A0AA49JRY1_9BACT</name>
<feature type="signal peptide" evidence="1">
    <location>
        <begin position="1"/>
        <end position="28"/>
    </location>
</feature>
<dbReference type="EMBL" id="CP130613">
    <property type="protein sequence ID" value="WKW13775.1"/>
    <property type="molecule type" value="Genomic_DNA"/>
</dbReference>
<organism evidence="2">
    <name type="scientific">Pseudogemmatithrix spongiicola</name>
    <dbReference type="NCBI Taxonomy" id="3062599"/>
    <lineage>
        <taxon>Bacteria</taxon>
        <taxon>Pseudomonadati</taxon>
        <taxon>Gemmatimonadota</taxon>
        <taxon>Gemmatimonadia</taxon>
        <taxon>Gemmatimonadales</taxon>
        <taxon>Gemmatimonadaceae</taxon>
        <taxon>Pseudogemmatithrix</taxon>
    </lineage>
</organism>
<evidence type="ECO:0000313" key="3">
    <source>
        <dbReference type="EMBL" id="WKW13775.1"/>
    </source>
</evidence>
<gene>
    <name evidence="2" type="ORF">Strain138_000098</name>
    <name evidence="3" type="ORF">Strain318_000098</name>
</gene>
<proteinExistence type="predicted"/>
<reference evidence="2" key="1">
    <citation type="submission" date="2023-07" db="EMBL/GenBank/DDBJ databases">
        <authorList>
            <person name="Haufschild T."/>
            <person name="Kallscheuer N."/>
            <person name="Hammer J."/>
            <person name="Kohn T."/>
            <person name="Kabuu M."/>
            <person name="Jogler M."/>
            <person name="Wohfarth N."/>
            <person name="Heuer A."/>
            <person name="Rohde M."/>
            <person name="van Teeseling M.C.F."/>
            <person name="Jogler C."/>
        </authorList>
    </citation>
    <scope>NUCLEOTIDE SEQUENCE</scope>
    <source>
        <strain evidence="2">Strain 138</strain>
        <strain evidence="3">Strain 318</strain>
    </source>
</reference>
<evidence type="ECO:0000313" key="4">
    <source>
        <dbReference type="Proteomes" id="UP001229955"/>
    </source>
</evidence>
<accession>A0AA49JRY1</accession>
<dbReference type="EMBL" id="CP130612">
    <property type="protein sequence ID" value="WKW10866.1"/>
    <property type="molecule type" value="Genomic_DNA"/>
</dbReference>
<dbReference type="RefSeq" id="WP_367886576.1">
    <property type="nucleotide sequence ID" value="NZ_CP130612.1"/>
</dbReference>
<feature type="chain" id="PRO_5041450567" description="Secreted protein" evidence="1">
    <location>
        <begin position="29"/>
        <end position="145"/>
    </location>
</feature>
<evidence type="ECO:0000256" key="1">
    <source>
        <dbReference type="SAM" id="SignalP"/>
    </source>
</evidence>